<protein>
    <submittedName>
        <fullName evidence="2">Uncharacterized protein</fullName>
    </submittedName>
</protein>
<proteinExistence type="predicted"/>
<evidence type="ECO:0000313" key="2">
    <source>
        <dbReference type="EMBL" id="GET00173.1"/>
    </source>
</evidence>
<comment type="caution">
    <text evidence="2">The sequence shown here is derived from an EMBL/GenBank/DDBJ whole genome shotgun (WGS) entry which is preliminary data.</text>
</comment>
<dbReference type="AlphaFoldDB" id="A0A8H3M7H1"/>
<reference evidence="2" key="1">
    <citation type="submission" date="2019-10" db="EMBL/GenBank/DDBJ databases">
        <title>Conservation and host-specific expression of non-tandemly repeated heterogenous ribosome RNA gene in arbuscular mycorrhizal fungi.</title>
        <authorList>
            <person name="Maeda T."/>
            <person name="Kobayashi Y."/>
            <person name="Nakagawa T."/>
            <person name="Ezawa T."/>
            <person name="Yamaguchi K."/>
            <person name="Bino T."/>
            <person name="Nishimoto Y."/>
            <person name="Shigenobu S."/>
            <person name="Kawaguchi M."/>
        </authorList>
    </citation>
    <scope>NUCLEOTIDE SEQUENCE</scope>
    <source>
        <strain evidence="2">HR1</strain>
    </source>
</reference>
<sequence>MTETAGQLLAHVISACQWISQNLPNPNSTIPAYLWFPVNSTGINLVRILEDNDSSNNDDDDSDNSSHDDYDDPNDPNYSKSSNDDSSDDNGANYSKKRKRKQSSVKTGRRASLPKGIAIISEYIGGGSFGQVFFEYYDNQAVA</sequence>
<feature type="compositionally biased region" description="Acidic residues" evidence="1">
    <location>
        <begin position="51"/>
        <end position="74"/>
    </location>
</feature>
<feature type="region of interest" description="Disordered" evidence="1">
    <location>
        <begin position="50"/>
        <end position="111"/>
    </location>
</feature>
<evidence type="ECO:0000313" key="3">
    <source>
        <dbReference type="Proteomes" id="UP000615446"/>
    </source>
</evidence>
<evidence type="ECO:0000256" key="1">
    <source>
        <dbReference type="SAM" id="MobiDB-lite"/>
    </source>
</evidence>
<dbReference type="EMBL" id="BLAL01000285">
    <property type="protein sequence ID" value="GET00173.1"/>
    <property type="molecule type" value="Genomic_DNA"/>
</dbReference>
<gene>
    <name evidence="2" type="ORF">RCL2_002664500</name>
</gene>
<dbReference type="Proteomes" id="UP000615446">
    <property type="component" value="Unassembled WGS sequence"/>
</dbReference>
<name>A0A8H3M7H1_9GLOM</name>
<organism evidence="2 3">
    <name type="scientific">Rhizophagus clarus</name>
    <dbReference type="NCBI Taxonomy" id="94130"/>
    <lineage>
        <taxon>Eukaryota</taxon>
        <taxon>Fungi</taxon>
        <taxon>Fungi incertae sedis</taxon>
        <taxon>Mucoromycota</taxon>
        <taxon>Glomeromycotina</taxon>
        <taxon>Glomeromycetes</taxon>
        <taxon>Glomerales</taxon>
        <taxon>Glomeraceae</taxon>
        <taxon>Rhizophagus</taxon>
    </lineage>
</organism>
<feature type="compositionally biased region" description="Basic residues" evidence="1">
    <location>
        <begin position="95"/>
        <end position="109"/>
    </location>
</feature>
<accession>A0A8H3M7H1</accession>